<dbReference type="InterPro" id="IPR049840">
    <property type="entry name" value="DVU0524-like"/>
</dbReference>
<dbReference type="NCBIfam" id="NF041863">
    <property type="entry name" value="DVU0524_fam"/>
    <property type="match status" value="1"/>
</dbReference>
<dbReference type="Proteomes" id="UP000231203">
    <property type="component" value="Unassembled WGS sequence"/>
</dbReference>
<evidence type="ECO:0000313" key="2">
    <source>
        <dbReference type="Proteomes" id="UP000231203"/>
    </source>
</evidence>
<protein>
    <submittedName>
        <fullName evidence="1">Uncharacterized protein</fullName>
    </submittedName>
</protein>
<dbReference type="EMBL" id="PDTI01000032">
    <property type="protein sequence ID" value="PIE62719.1"/>
    <property type="molecule type" value="Genomic_DNA"/>
</dbReference>
<name>A0A2G6MSZ7_9BACT</name>
<evidence type="ECO:0000313" key="1">
    <source>
        <dbReference type="EMBL" id="PIE62719.1"/>
    </source>
</evidence>
<gene>
    <name evidence="1" type="ORF">CSA25_03805</name>
</gene>
<proteinExistence type="predicted"/>
<comment type="caution">
    <text evidence="1">The sequence shown here is derived from an EMBL/GenBank/DDBJ whole genome shotgun (WGS) entry which is preliminary data.</text>
</comment>
<organism evidence="1 2">
    <name type="scientific">Desulfobacter postgatei</name>
    <dbReference type="NCBI Taxonomy" id="2293"/>
    <lineage>
        <taxon>Bacteria</taxon>
        <taxon>Pseudomonadati</taxon>
        <taxon>Thermodesulfobacteriota</taxon>
        <taxon>Desulfobacteria</taxon>
        <taxon>Desulfobacterales</taxon>
        <taxon>Desulfobacteraceae</taxon>
        <taxon>Desulfobacter</taxon>
    </lineage>
</organism>
<sequence>MQIPSYQIQNVLKVYSRQFSQGKLLRKNKFSDAGKVSADSVSLSSEGKRQTIIDKVASSIVDKIINEGPNEKDKAQITDPIEKELGKKIDFTKGRNQFFYTSIDENNNKIVQNLSVEDSKFVVERMTELARQVADSNMESQEGV</sequence>
<dbReference type="AlphaFoldDB" id="A0A2G6MSZ7"/>
<accession>A0A2G6MSZ7</accession>
<reference evidence="1 2" key="1">
    <citation type="submission" date="2017-10" db="EMBL/GenBank/DDBJ databases">
        <title>Novel microbial diversity and functional potential in the marine mammal oral microbiome.</title>
        <authorList>
            <person name="Dudek N.K."/>
            <person name="Sun C.L."/>
            <person name="Burstein D."/>
            <person name="Kantor R.S."/>
            <person name="Aliaga Goltsman D.S."/>
            <person name="Bik E.M."/>
            <person name="Thomas B.C."/>
            <person name="Banfield J.F."/>
            <person name="Relman D.A."/>
        </authorList>
    </citation>
    <scope>NUCLEOTIDE SEQUENCE [LARGE SCALE GENOMIC DNA]</scope>
    <source>
        <strain evidence="1">DOLJORAL78_47_202</strain>
    </source>
</reference>